<evidence type="ECO:0000256" key="1">
    <source>
        <dbReference type="SAM" id="MobiDB-lite"/>
    </source>
</evidence>
<organism evidence="2 3">
    <name type="scientific">Penicillium bovifimosum</name>
    <dbReference type="NCBI Taxonomy" id="126998"/>
    <lineage>
        <taxon>Eukaryota</taxon>
        <taxon>Fungi</taxon>
        <taxon>Dikarya</taxon>
        <taxon>Ascomycota</taxon>
        <taxon>Pezizomycotina</taxon>
        <taxon>Eurotiomycetes</taxon>
        <taxon>Eurotiomycetidae</taxon>
        <taxon>Eurotiales</taxon>
        <taxon>Aspergillaceae</taxon>
        <taxon>Penicillium</taxon>
    </lineage>
</organism>
<dbReference type="Proteomes" id="UP001149079">
    <property type="component" value="Unassembled WGS sequence"/>
</dbReference>
<protein>
    <submittedName>
        <fullName evidence="2">Uncharacterized protein</fullName>
    </submittedName>
</protein>
<dbReference type="RefSeq" id="XP_056522979.1">
    <property type="nucleotide sequence ID" value="XM_056663922.1"/>
</dbReference>
<dbReference type="GeneID" id="81403092"/>
<dbReference type="AlphaFoldDB" id="A0A9W9L5Z5"/>
<proteinExistence type="predicted"/>
<reference evidence="2" key="2">
    <citation type="journal article" date="2023" name="IMA Fungus">
        <title>Comparative genomic study of the Penicillium genus elucidates a diverse pangenome and 15 lateral gene transfer events.</title>
        <authorList>
            <person name="Petersen C."/>
            <person name="Sorensen T."/>
            <person name="Nielsen M.R."/>
            <person name="Sondergaard T.E."/>
            <person name="Sorensen J.L."/>
            <person name="Fitzpatrick D.A."/>
            <person name="Frisvad J.C."/>
            <person name="Nielsen K.L."/>
        </authorList>
    </citation>
    <scope>NUCLEOTIDE SEQUENCE</scope>
    <source>
        <strain evidence="2">IBT 22155</strain>
    </source>
</reference>
<comment type="caution">
    <text evidence="2">The sequence shown here is derived from an EMBL/GenBank/DDBJ whole genome shotgun (WGS) entry which is preliminary data.</text>
</comment>
<accession>A0A9W9L5Z5</accession>
<gene>
    <name evidence="2" type="ORF">N7515_003178</name>
</gene>
<dbReference type="OrthoDB" id="76567at2759"/>
<sequence>MDDAFNETFQGYTRLTKTSAKMAALSHNSSAPENPVTKLQQTDMPDIPENFLAIDRKCLSTLPDDTLVVDGSSVRSIRKLDAIVKRQMELGIDVAKYVRLNDIPPELAEKFSWKSARIMYCHDTRSLIVKLVGGPHESAAGRIDYMIIMQCASMGLSQSLRPSGSLRLSGVSSAKEPDGSFIPTPPIPGRGQWPTIIIEVAATESYRKLTADADWWFSNSKGAVNVVIIVAISQKKAERKITFETVILESTNPLRPLAQTRRRRYYKTSTRQKITTSRAPGPSDPGTPITVHPEEDLRVTFEEAFDRPPIPPEHDLLFTPDVLRMASREVWESQDLAFAEKSAQSMT</sequence>
<keyword evidence="3" id="KW-1185">Reference proteome</keyword>
<feature type="region of interest" description="Disordered" evidence="1">
    <location>
        <begin position="265"/>
        <end position="293"/>
    </location>
</feature>
<evidence type="ECO:0000313" key="3">
    <source>
        <dbReference type="Proteomes" id="UP001149079"/>
    </source>
</evidence>
<evidence type="ECO:0000313" key="2">
    <source>
        <dbReference type="EMBL" id="KAJ5138330.1"/>
    </source>
</evidence>
<dbReference type="EMBL" id="JAPQKL010000003">
    <property type="protein sequence ID" value="KAJ5138330.1"/>
    <property type="molecule type" value="Genomic_DNA"/>
</dbReference>
<reference evidence="2" key="1">
    <citation type="submission" date="2022-11" db="EMBL/GenBank/DDBJ databases">
        <authorList>
            <person name="Petersen C."/>
        </authorList>
    </citation>
    <scope>NUCLEOTIDE SEQUENCE</scope>
    <source>
        <strain evidence="2">IBT 22155</strain>
    </source>
</reference>
<name>A0A9W9L5Z5_9EURO</name>